<dbReference type="PANTHER" id="PTHR36466:SF1">
    <property type="entry name" value="BCL-2-LIKE PROTEIN 15"/>
    <property type="match status" value="1"/>
</dbReference>
<dbReference type="Gene3D" id="1.10.437.10">
    <property type="entry name" value="Blc2-like"/>
    <property type="match status" value="1"/>
</dbReference>
<dbReference type="GO" id="GO:0006915">
    <property type="term" value="P:apoptotic process"/>
    <property type="evidence" value="ECO:0007669"/>
    <property type="project" value="UniProtKB-KW"/>
</dbReference>
<dbReference type="InterPro" id="IPR036834">
    <property type="entry name" value="Bcl-2-like_sf"/>
</dbReference>
<evidence type="ECO:0000313" key="3">
    <source>
        <dbReference type="Proteomes" id="UP000646548"/>
    </source>
</evidence>
<dbReference type="PANTHER" id="PTHR36466">
    <property type="entry name" value="BCL-2-LIKE PROTEIN 15"/>
    <property type="match status" value="1"/>
</dbReference>
<proteinExistence type="predicted"/>
<accession>A0A834F4D7</accession>
<dbReference type="AlphaFoldDB" id="A0A834F4D7"/>
<dbReference type="SUPFAM" id="SSF56854">
    <property type="entry name" value="Bcl-2 inhibitors of programmed cell death"/>
    <property type="match status" value="1"/>
</dbReference>
<reference evidence="2" key="1">
    <citation type="journal article" name="BMC Genomics">
        <title>Long-read sequencing and de novo genome assembly of marine medaka (Oryzias melastigma).</title>
        <authorList>
            <person name="Liang P."/>
            <person name="Saqib H.S.A."/>
            <person name="Ni X."/>
            <person name="Shen Y."/>
        </authorList>
    </citation>
    <scope>NUCLEOTIDE SEQUENCE</scope>
    <source>
        <strain evidence="2">Bigg-433</strain>
    </source>
</reference>
<organism evidence="2 3">
    <name type="scientific">Oryzias melastigma</name>
    <name type="common">Marine medaka</name>
    <dbReference type="NCBI Taxonomy" id="30732"/>
    <lineage>
        <taxon>Eukaryota</taxon>
        <taxon>Metazoa</taxon>
        <taxon>Chordata</taxon>
        <taxon>Craniata</taxon>
        <taxon>Vertebrata</taxon>
        <taxon>Euteleostomi</taxon>
        <taxon>Actinopterygii</taxon>
        <taxon>Neopterygii</taxon>
        <taxon>Teleostei</taxon>
        <taxon>Neoteleostei</taxon>
        <taxon>Acanthomorphata</taxon>
        <taxon>Ovalentaria</taxon>
        <taxon>Atherinomorphae</taxon>
        <taxon>Beloniformes</taxon>
        <taxon>Adrianichthyidae</taxon>
        <taxon>Oryziinae</taxon>
        <taxon>Oryzias</taxon>
    </lineage>
</organism>
<dbReference type="PROSITE" id="PS50062">
    <property type="entry name" value="BCL2_FAMILY"/>
    <property type="match status" value="1"/>
</dbReference>
<gene>
    <name evidence="2" type="ORF">FQA47_008191</name>
</gene>
<protein>
    <submittedName>
        <fullName evidence="2">Bcl-2-like protein 15</fullName>
    </submittedName>
</protein>
<dbReference type="GO" id="GO:0042981">
    <property type="term" value="P:regulation of apoptotic process"/>
    <property type="evidence" value="ECO:0007669"/>
    <property type="project" value="InterPro"/>
</dbReference>
<dbReference type="InterPro" id="IPR033543">
    <property type="entry name" value="BCL2L15"/>
</dbReference>
<evidence type="ECO:0000313" key="2">
    <source>
        <dbReference type="EMBL" id="KAF6720794.1"/>
    </source>
</evidence>
<comment type="caution">
    <text evidence="2">The sequence shown here is derived from an EMBL/GenBank/DDBJ whole genome shotgun (WGS) entry which is preliminary data.</text>
</comment>
<name>A0A834F4D7_ORYME</name>
<evidence type="ECO:0000256" key="1">
    <source>
        <dbReference type="ARBA" id="ARBA00022703"/>
    </source>
</evidence>
<sequence>MAPVDILIQTDQVVHFLLADEEEIQARAFEDGIESDGPGSGEEDDFDPVVVAGKLRAIGDALDEEAHLVHVLTDLKKAAAKEAVEAAFSHGVEALCETHSAKAPEVAPEIQLIKASVALGVYVAKKAPELKSKVHGALTSFLTTRVGGWVAQQGGWDKVRDL</sequence>
<dbReference type="EMBL" id="WKFB01000512">
    <property type="protein sequence ID" value="KAF6720794.1"/>
    <property type="molecule type" value="Genomic_DNA"/>
</dbReference>
<keyword evidence="1" id="KW-0053">Apoptosis</keyword>
<dbReference type="Proteomes" id="UP000646548">
    <property type="component" value="Unassembled WGS sequence"/>
</dbReference>
<dbReference type="InterPro" id="IPR002475">
    <property type="entry name" value="Bcl2-like"/>
</dbReference>